<dbReference type="GO" id="GO:0046872">
    <property type="term" value="F:metal ion binding"/>
    <property type="evidence" value="ECO:0007669"/>
    <property type="project" value="UniProtKB-KW"/>
</dbReference>
<keyword evidence="1" id="KW-0479">Metal-binding</keyword>
<dbReference type="InterPro" id="IPR008922">
    <property type="entry name" value="Di-copper_centre_dom_sf"/>
</dbReference>
<dbReference type="PROSITE" id="PS00498">
    <property type="entry name" value="TYROSINASE_2"/>
    <property type="match status" value="1"/>
</dbReference>
<reference evidence="4" key="1">
    <citation type="submission" date="2023-06" db="EMBL/GenBank/DDBJ databases">
        <title>Genomic analysis of the entomopathogenic nematode Steinernema hermaphroditum.</title>
        <authorList>
            <person name="Schwarz E.M."/>
            <person name="Heppert J.K."/>
            <person name="Baniya A."/>
            <person name="Schwartz H.T."/>
            <person name="Tan C.-H."/>
            <person name="Antoshechkin I."/>
            <person name="Sternberg P.W."/>
            <person name="Goodrich-Blair H."/>
            <person name="Dillman A.R."/>
        </authorList>
    </citation>
    <scope>NUCLEOTIDE SEQUENCE</scope>
    <source>
        <strain evidence="4">PS9179</strain>
        <tissue evidence="4">Whole animal</tissue>
    </source>
</reference>
<dbReference type="SUPFAM" id="SSF48056">
    <property type="entry name" value="Di-copper centre-containing domain"/>
    <property type="match status" value="1"/>
</dbReference>
<dbReference type="PANTHER" id="PTHR11474">
    <property type="entry name" value="TYROSINASE FAMILY MEMBER"/>
    <property type="match status" value="1"/>
</dbReference>
<comment type="caution">
    <text evidence="4">The sequence shown here is derived from an EMBL/GenBank/DDBJ whole genome shotgun (WGS) entry which is preliminary data.</text>
</comment>
<dbReference type="PRINTS" id="PR00092">
    <property type="entry name" value="TYROSINASE"/>
</dbReference>
<keyword evidence="5" id="KW-1185">Reference proteome</keyword>
<evidence type="ECO:0000259" key="3">
    <source>
        <dbReference type="PROSITE" id="PS00498"/>
    </source>
</evidence>
<dbReference type="Proteomes" id="UP001175271">
    <property type="component" value="Unassembled WGS sequence"/>
</dbReference>
<evidence type="ECO:0000313" key="5">
    <source>
        <dbReference type="Proteomes" id="UP001175271"/>
    </source>
</evidence>
<gene>
    <name evidence="4" type="ORF">QR680_002355</name>
</gene>
<evidence type="ECO:0000256" key="2">
    <source>
        <dbReference type="SAM" id="SignalP"/>
    </source>
</evidence>
<feature type="chain" id="PRO_5041227115" description="Tyrosinase copper-binding domain-containing protein" evidence="2">
    <location>
        <begin position="25"/>
        <end position="498"/>
    </location>
</feature>
<feature type="signal peptide" evidence="2">
    <location>
        <begin position="1"/>
        <end position="24"/>
    </location>
</feature>
<dbReference type="GO" id="GO:0016491">
    <property type="term" value="F:oxidoreductase activity"/>
    <property type="evidence" value="ECO:0007669"/>
    <property type="project" value="InterPro"/>
</dbReference>
<dbReference type="PANTHER" id="PTHR11474:SF50">
    <property type="entry name" value="TYROSINASE COPPER-BINDING DOMAIN-CONTAINING PROTEIN"/>
    <property type="match status" value="1"/>
</dbReference>
<sequence>MRRKRENSSLILSAILALIGFTNAKMYSLEYKETLNGKEYRTKYVQPFFKVHHEPHHKLQVIMPHEQSKSLLSPLFKAADDPPQHGQSSQKKKSFFGIHLLPLLDIKSYIEPKWPRPFDKYAHCMDIPCSCPYYNGKVVNGSCVLPSGQILTKALRKDFRMYTPAEKRKFEEALNEMKHTGLYNEIGKMHKYGGIHSGPAFLPWHRELIKRLEMAFRKFYPDLGLPYWDSSLDANLPEPKDSVWFSDELMGDTNATGYVVTGKYAYWKTLENKDAILRLLAQESDGEFFTDGRVDWVVNQQDVDKVLAYSQPLETCLNYTLDNRFLEYSHDYVHYYINGDMFTKYGSSNDPIFFMHHGMIDLVWEEWRQKRQTREQRENDYPADRYECSPPFHFRDAKMPLLAPFKNIDGCSNKYTDNMYEYAPRPICTNLDRNCRSEYLFCDYLTSDEPKCTAKVKIGGNCRGFEPFDDACYKGSCVKGRCISDQQWKKIAKMEKYM</sequence>
<dbReference type="InterPro" id="IPR002227">
    <property type="entry name" value="Tyrosinase_Cu-bd"/>
</dbReference>
<dbReference type="AlphaFoldDB" id="A0AA39LHZ4"/>
<feature type="domain" description="Tyrosinase copper-binding" evidence="3">
    <location>
        <begin position="350"/>
        <end position="361"/>
    </location>
</feature>
<dbReference type="EMBL" id="JAUCMV010000005">
    <property type="protein sequence ID" value="KAK0397952.1"/>
    <property type="molecule type" value="Genomic_DNA"/>
</dbReference>
<protein>
    <recommendedName>
        <fullName evidence="3">Tyrosinase copper-binding domain-containing protein</fullName>
    </recommendedName>
</protein>
<dbReference type="Gene3D" id="1.10.1280.10">
    <property type="entry name" value="Di-copper center containing domain from catechol oxidase"/>
    <property type="match status" value="1"/>
</dbReference>
<proteinExistence type="predicted"/>
<keyword evidence="2" id="KW-0732">Signal</keyword>
<evidence type="ECO:0000313" key="4">
    <source>
        <dbReference type="EMBL" id="KAK0397952.1"/>
    </source>
</evidence>
<name>A0AA39LHZ4_9BILA</name>
<dbReference type="Pfam" id="PF00264">
    <property type="entry name" value="Tyrosinase"/>
    <property type="match status" value="1"/>
</dbReference>
<organism evidence="4 5">
    <name type="scientific">Steinernema hermaphroditum</name>
    <dbReference type="NCBI Taxonomy" id="289476"/>
    <lineage>
        <taxon>Eukaryota</taxon>
        <taxon>Metazoa</taxon>
        <taxon>Ecdysozoa</taxon>
        <taxon>Nematoda</taxon>
        <taxon>Chromadorea</taxon>
        <taxon>Rhabditida</taxon>
        <taxon>Tylenchina</taxon>
        <taxon>Panagrolaimomorpha</taxon>
        <taxon>Strongyloidoidea</taxon>
        <taxon>Steinernematidae</taxon>
        <taxon>Steinernema</taxon>
    </lineage>
</organism>
<evidence type="ECO:0000256" key="1">
    <source>
        <dbReference type="ARBA" id="ARBA00022723"/>
    </source>
</evidence>
<dbReference type="InterPro" id="IPR050316">
    <property type="entry name" value="Tyrosinase/Hemocyanin"/>
</dbReference>
<accession>A0AA39LHZ4</accession>